<evidence type="ECO:0000313" key="3">
    <source>
        <dbReference type="EMBL" id="EDW10293.1"/>
    </source>
</evidence>
<keyword evidence="2" id="KW-0732">Signal</keyword>
<proteinExistence type="predicted"/>
<keyword evidence="5" id="KW-1185">Reference proteome</keyword>
<dbReference type="Proteomes" id="UP000009192">
    <property type="component" value="Unassembled WGS sequence"/>
</dbReference>
<dbReference type="eggNOG" id="ENOG502RTNG">
    <property type="taxonomic scope" value="Eukaryota"/>
</dbReference>
<protein>
    <submittedName>
        <fullName evidence="3">Uncharacterized protein, isoform A</fullName>
    </submittedName>
    <submittedName>
        <fullName evidence="4">Uncharacterized protein, isoform C</fullName>
    </submittedName>
</protein>
<feature type="signal peptide" evidence="2">
    <location>
        <begin position="1"/>
        <end position="25"/>
    </location>
</feature>
<evidence type="ECO:0000256" key="2">
    <source>
        <dbReference type="SAM" id="SignalP"/>
    </source>
</evidence>
<reference evidence="3" key="3">
    <citation type="submission" date="2015-11" db="EMBL/GenBank/DDBJ databases">
        <authorList>
            <consortium name="FlyBase"/>
        </authorList>
    </citation>
    <scope>NUCLEOTIDE SEQUENCE</scope>
    <source>
        <strain evidence="3">TSC#15081-1352.22</strain>
    </source>
</reference>
<evidence type="ECO:0000313" key="4">
    <source>
        <dbReference type="EMBL" id="KRG05130.1"/>
    </source>
</evidence>
<dbReference type="EMBL" id="CH933808">
    <property type="protein sequence ID" value="KRG05130.1"/>
    <property type="molecule type" value="Genomic_DNA"/>
</dbReference>
<evidence type="ECO:0000256" key="1">
    <source>
        <dbReference type="SAM" id="MobiDB-lite"/>
    </source>
</evidence>
<feature type="region of interest" description="Disordered" evidence="1">
    <location>
        <begin position="141"/>
        <end position="412"/>
    </location>
</feature>
<dbReference type="EMBL" id="CH933808">
    <property type="protein sequence ID" value="EDW10293.1"/>
    <property type="molecule type" value="Genomic_DNA"/>
</dbReference>
<dbReference type="OrthoDB" id="7870095at2759"/>
<feature type="region of interest" description="Disordered" evidence="1">
    <location>
        <begin position="427"/>
        <end position="481"/>
    </location>
</feature>
<feature type="compositionally biased region" description="Polar residues" evidence="1">
    <location>
        <begin position="171"/>
        <end position="184"/>
    </location>
</feature>
<dbReference type="InParanoid" id="B4KQF3"/>
<gene>
    <name evidence="3" type="primary">Dmoj\GI18608</name>
    <name evidence="3" type="ORF">Dmoj_GI18608</name>
</gene>
<name>B4KQF3_DROMO</name>
<sequence length="481" mass="52517">MGAKDGLLSLGWLLIALLNAQLLQAYAGHRFHENAYSGERWSYTQPQRPLEYQHHASHHRHGHHPNLHYNPTDAQIGHAPSFGGGQYSGGQARDVYAGQAGAGHSRDGVANQAQPVAGYGCVCGQLPETANGQGQAGFGNPVWSRYPETAPARPFEQRPLPNPLDYENEQRNPTEPNSQPSDPNYLQPGFTGSPLQPRPKPSGQDLPEPNYLQPGFTGNPLQPRPKPSGQDLPEPNYLQPGFTGNPLQPRPKLSAQDPPEPNYLQPGFTGNPLQPHPQPGGLDPSHTDYLQPGFTGNPLQPRPQPSGQDPPEPNYLQPGFTGNPLQPRPQPGGQSPSEHSYIQPGFTGRPLQPRPEGQANDEFEFQTSGTVIPQRSNTANLLQPRPEVAANGEEFNPSYQNVPEPKSDQRNTVDDNIASIFKTDFTFRNQNEGNEAQGSKDPKSKAVITQPESIGERNLFDTNPVCPEGTELRSGRCRQKA</sequence>
<evidence type="ECO:0000313" key="5">
    <source>
        <dbReference type="Proteomes" id="UP000009192"/>
    </source>
</evidence>
<accession>B4KQF3</accession>
<dbReference type="AlphaFoldDB" id="B4KQF3"/>
<feature type="compositionally biased region" description="Polar residues" evidence="1">
    <location>
        <begin position="365"/>
        <end position="381"/>
    </location>
</feature>
<reference evidence="3" key="2">
    <citation type="journal article" date="2008" name="Bioinformatics">
        <title>Assembly reconciliation.</title>
        <authorList>
            <person name="Zimin A.V."/>
            <person name="Smith D.R."/>
            <person name="Sutton G."/>
            <person name="Yorke J.A."/>
        </authorList>
    </citation>
    <scope>NUCLEOTIDE SEQUENCE</scope>
    <source>
        <strain evidence="3">TSC#15081-1352.22</strain>
    </source>
</reference>
<feature type="compositionally biased region" description="Pro residues" evidence="1">
    <location>
        <begin position="300"/>
        <end position="313"/>
    </location>
</feature>
<feature type="compositionally biased region" description="Polar residues" evidence="1">
    <location>
        <begin position="427"/>
        <end position="437"/>
    </location>
</feature>
<feature type="chain" id="PRO_5014298809" evidence="2">
    <location>
        <begin position="26"/>
        <end position="481"/>
    </location>
</feature>
<dbReference type="OMA" id="WSRYPET"/>
<reference evidence="3 5" key="1">
    <citation type="journal article" date="2007" name="Nature">
        <title>Evolution of genes and genomes on the Drosophila phylogeny.</title>
        <authorList>
            <consortium name="Drosophila 12 Genomes Consortium"/>
            <person name="Clark A.G."/>
            <person name="Eisen M.B."/>
            <person name="Smith D.R."/>
            <person name="Bergman C.M."/>
            <person name="Oliver B."/>
            <person name="Markow T.A."/>
            <person name="Kaufman T.C."/>
            <person name="Kellis M."/>
            <person name="Gelbart W."/>
            <person name="Iyer V.N."/>
            <person name="Pollard D.A."/>
            <person name="Sackton T.B."/>
            <person name="Larracuente A.M."/>
            <person name="Singh N.D."/>
            <person name="Abad J.P."/>
            <person name="Abt D.N."/>
            <person name="Adryan B."/>
            <person name="Aguade M."/>
            <person name="Akashi H."/>
            <person name="Anderson W.W."/>
            <person name="Aquadro C.F."/>
            <person name="Ardell D.H."/>
            <person name="Arguello R."/>
            <person name="Artieri C.G."/>
            <person name="Barbash D.A."/>
            <person name="Barker D."/>
            <person name="Barsanti P."/>
            <person name="Batterham P."/>
            <person name="Batzoglou S."/>
            <person name="Begun D."/>
            <person name="Bhutkar A."/>
            <person name="Blanco E."/>
            <person name="Bosak S.A."/>
            <person name="Bradley R.K."/>
            <person name="Brand A.D."/>
            <person name="Brent M.R."/>
            <person name="Brooks A.N."/>
            <person name="Brown R.H."/>
            <person name="Butlin R.K."/>
            <person name="Caggese C."/>
            <person name="Calvi B.R."/>
            <person name="Bernardo de Carvalho A."/>
            <person name="Caspi A."/>
            <person name="Castrezana S."/>
            <person name="Celniker S.E."/>
            <person name="Chang J.L."/>
            <person name="Chapple C."/>
            <person name="Chatterji S."/>
            <person name="Chinwalla A."/>
            <person name="Civetta A."/>
            <person name="Clifton S.W."/>
            <person name="Comeron J.M."/>
            <person name="Costello J.C."/>
            <person name="Coyne J.A."/>
            <person name="Daub J."/>
            <person name="David R.G."/>
            <person name="Delcher A.L."/>
            <person name="Delehaunty K."/>
            <person name="Do C.B."/>
            <person name="Ebling H."/>
            <person name="Edwards K."/>
            <person name="Eickbush T."/>
            <person name="Evans J.D."/>
            <person name="Filipski A."/>
            <person name="Findeiss S."/>
            <person name="Freyhult E."/>
            <person name="Fulton L."/>
            <person name="Fulton R."/>
            <person name="Garcia A.C."/>
            <person name="Gardiner A."/>
            <person name="Garfield D.A."/>
            <person name="Garvin B.E."/>
            <person name="Gibson G."/>
            <person name="Gilbert D."/>
            <person name="Gnerre S."/>
            <person name="Godfrey J."/>
            <person name="Good R."/>
            <person name="Gotea V."/>
            <person name="Gravely B."/>
            <person name="Greenberg A.J."/>
            <person name="Griffiths-Jones S."/>
            <person name="Gross S."/>
            <person name="Guigo R."/>
            <person name="Gustafson E.A."/>
            <person name="Haerty W."/>
            <person name="Hahn M.W."/>
            <person name="Halligan D.L."/>
            <person name="Halpern A.L."/>
            <person name="Halter G.M."/>
            <person name="Han M.V."/>
            <person name="Heger A."/>
            <person name="Hillier L."/>
            <person name="Hinrichs A.S."/>
            <person name="Holmes I."/>
            <person name="Hoskins R.A."/>
            <person name="Hubisz M.J."/>
            <person name="Hultmark D."/>
            <person name="Huntley M.A."/>
            <person name="Jaffe D.B."/>
            <person name="Jagadeeshan S."/>
            <person name="Jeck W.R."/>
            <person name="Johnson J."/>
            <person name="Jones C.D."/>
            <person name="Jordan W.C."/>
            <person name="Karpen G.H."/>
            <person name="Kataoka E."/>
            <person name="Keightley P.D."/>
            <person name="Kheradpour P."/>
            <person name="Kirkness E.F."/>
            <person name="Koerich L.B."/>
            <person name="Kristiansen K."/>
            <person name="Kudrna D."/>
            <person name="Kulathinal R.J."/>
            <person name="Kumar S."/>
            <person name="Kwok R."/>
            <person name="Lander E."/>
            <person name="Langley C.H."/>
            <person name="Lapoint R."/>
            <person name="Lazzaro B.P."/>
            <person name="Lee S.J."/>
            <person name="Levesque L."/>
            <person name="Li R."/>
            <person name="Lin C.F."/>
            <person name="Lin M.F."/>
            <person name="Lindblad-Toh K."/>
            <person name="Llopart A."/>
            <person name="Long M."/>
            <person name="Low L."/>
            <person name="Lozovsky E."/>
            <person name="Lu J."/>
            <person name="Luo M."/>
            <person name="Machado C.A."/>
            <person name="Makalowski W."/>
            <person name="Marzo M."/>
            <person name="Matsuda M."/>
            <person name="Matzkin L."/>
            <person name="McAllister B."/>
            <person name="McBride C.S."/>
            <person name="McKernan B."/>
            <person name="McKernan K."/>
            <person name="Mendez-Lago M."/>
            <person name="Minx P."/>
            <person name="Mollenhauer M.U."/>
            <person name="Montooth K."/>
            <person name="Mount S.M."/>
            <person name="Mu X."/>
            <person name="Myers E."/>
            <person name="Negre B."/>
            <person name="Newfeld S."/>
            <person name="Nielsen R."/>
            <person name="Noor M.A."/>
            <person name="O'Grady P."/>
            <person name="Pachter L."/>
            <person name="Papaceit M."/>
            <person name="Parisi M.J."/>
            <person name="Parisi M."/>
            <person name="Parts L."/>
            <person name="Pedersen J.S."/>
            <person name="Pesole G."/>
            <person name="Phillippy A.M."/>
            <person name="Ponting C.P."/>
            <person name="Pop M."/>
            <person name="Porcelli D."/>
            <person name="Powell J.R."/>
            <person name="Prohaska S."/>
            <person name="Pruitt K."/>
            <person name="Puig M."/>
            <person name="Quesneville H."/>
            <person name="Ram K.R."/>
            <person name="Rand D."/>
            <person name="Rasmussen M.D."/>
            <person name="Reed L.K."/>
            <person name="Reenan R."/>
            <person name="Reily A."/>
            <person name="Remington K.A."/>
            <person name="Rieger T.T."/>
            <person name="Ritchie M.G."/>
            <person name="Robin C."/>
            <person name="Rogers Y.H."/>
            <person name="Rohde C."/>
            <person name="Rozas J."/>
            <person name="Rubenfield M.J."/>
            <person name="Ruiz A."/>
            <person name="Russo S."/>
            <person name="Salzberg S.L."/>
            <person name="Sanchez-Gracia A."/>
            <person name="Saranga D.J."/>
            <person name="Sato H."/>
            <person name="Schaeffer S.W."/>
            <person name="Schatz M.C."/>
            <person name="Schlenke T."/>
            <person name="Schwartz R."/>
            <person name="Segarra C."/>
            <person name="Singh R.S."/>
            <person name="Sirot L."/>
            <person name="Sirota M."/>
            <person name="Sisneros N.B."/>
            <person name="Smith C.D."/>
            <person name="Smith T.F."/>
            <person name="Spieth J."/>
            <person name="Stage D.E."/>
            <person name="Stark A."/>
            <person name="Stephan W."/>
            <person name="Strausberg R.L."/>
            <person name="Strempel S."/>
            <person name="Sturgill D."/>
            <person name="Sutton G."/>
            <person name="Sutton G.G."/>
            <person name="Tao W."/>
            <person name="Teichmann S."/>
            <person name="Tobari Y.N."/>
            <person name="Tomimura Y."/>
            <person name="Tsolas J.M."/>
            <person name="Valente V.L."/>
            <person name="Venter E."/>
            <person name="Venter J.C."/>
            <person name="Vicario S."/>
            <person name="Vieira F.G."/>
            <person name="Vilella A.J."/>
            <person name="Villasante A."/>
            <person name="Walenz B."/>
            <person name="Wang J."/>
            <person name="Wasserman M."/>
            <person name="Watts T."/>
            <person name="Wilson D."/>
            <person name="Wilson R.K."/>
            <person name="Wing R.A."/>
            <person name="Wolfner M.F."/>
            <person name="Wong A."/>
            <person name="Wong G.K."/>
            <person name="Wu C.I."/>
            <person name="Wu G."/>
            <person name="Yamamoto D."/>
            <person name="Yang H.P."/>
            <person name="Yang S.P."/>
            <person name="Yorke J.A."/>
            <person name="Yoshida K."/>
            <person name="Zdobnov E."/>
            <person name="Zhang P."/>
            <person name="Zhang Y."/>
            <person name="Zimin A.V."/>
            <person name="Baldwin J."/>
            <person name="Abdouelleil A."/>
            <person name="Abdulkadir J."/>
            <person name="Abebe A."/>
            <person name="Abera B."/>
            <person name="Abreu J."/>
            <person name="Acer S.C."/>
            <person name="Aftuck L."/>
            <person name="Alexander A."/>
            <person name="An P."/>
            <person name="Anderson E."/>
            <person name="Anderson S."/>
            <person name="Arachi H."/>
            <person name="Azer M."/>
            <person name="Bachantsang P."/>
            <person name="Barry A."/>
            <person name="Bayul T."/>
            <person name="Berlin A."/>
            <person name="Bessette D."/>
            <person name="Bloom T."/>
            <person name="Blye J."/>
            <person name="Boguslavskiy L."/>
            <person name="Bonnet C."/>
            <person name="Boukhgalter B."/>
            <person name="Bourzgui I."/>
            <person name="Brown A."/>
            <person name="Cahill P."/>
            <person name="Channer S."/>
            <person name="Cheshatsang Y."/>
            <person name="Chuda L."/>
            <person name="Citroen M."/>
            <person name="Collymore A."/>
            <person name="Cooke P."/>
            <person name="Costello M."/>
            <person name="D'Aco K."/>
            <person name="Daza R."/>
            <person name="De Haan G."/>
            <person name="DeGray S."/>
            <person name="DeMaso C."/>
            <person name="Dhargay N."/>
            <person name="Dooley K."/>
            <person name="Dooley E."/>
            <person name="Doricent M."/>
            <person name="Dorje P."/>
            <person name="Dorjee K."/>
            <person name="Dupes A."/>
            <person name="Elong R."/>
            <person name="Falk J."/>
            <person name="Farina A."/>
            <person name="Faro S."/>
            <person name="Ferguson D."/>
            <person name="Fisher S."/>
            <person name="Foley C.D."/>
            <person name="Franke A."/>
            <person name="Friedrich D."/>
            <person name="Gadbois L."/>
            <person name="Gearin G."/>
            <person name="Gearin C.R."/>
            <person name="Giannoukos G."/>
            <person name="Goode T."/>
            <person name="Graham J."/>
            <person name="Grandbois E."/>
            <person name="Grewal S."/>
            <person name="Gyaltsen K."/>
            <person name="Hafez N."/>
            <person name="Hagos B."/>
            <person name="Hall J."/>
            <person name="Henson C."/>
            <person name="Hollinger A."/>
            <person name="Honan T."/>
            <person name="Huard M.D."/>
            <person name="Hughes L."/>
            <person name="Hurhula B."/>
            <person name="Husby M.E."/>
            <person name="Kamat A."/>
            <person name="Kanga B."/>
            <person name="Kashin S."/>
            <person name="Khazanovich D."/>
            <person name="Kisner P."/>
            <person name="Lance K."/>
            <person name="Lara M."/>
            <person name="Lee W."/>
            <person name="Lennon N."/>
            <person name="Letendre F."/>
            <person name="LeVine R."/>
            <person name="Lipovsky A."/>
            <person name="Liu X."/>
            <person name="Liu J."/>
            <person name="Liu S."/>
            <person name="Lokyitsang T."/>
            <person name="Lokyitsang Y."/>
            <person name="Lubonja R."/>
            <person name="Lui A."/>
            <person name="MacDonald P."/>
            <person name="Magnisalis V."/>
            <person name="Maru K."/>
            <person name="Matthews C."/>
            <person name="McCusker W."/>
            <person name="McDonough S."/>
            <person name="Mehta T."/>
            <person name="Meldrim J."/>
            <person name="Meneus L."/>
            <person name="Mihai O."/>
            <person name="Mihalev A."/>
            <person name="Mihova T."/>
            <person name="Mittelman R."/>
            <person name="Mlenga V."/>
            <person name="Montmayeur A."/>
            <person name="Mulrain L."/>
            <person name="Navidi A."/>
            <person name="Naylor J."/>
            <person name="Negash T."/>
            <person name="Nguyen T."/>
            <person name="Nguyen N."/>
            <person name="Nicol R."/>
            <person name="Norbu C."/>
            <person name="Norbu N."/>
            <person name="Novod N."/>
            <person name="O'Neill B."/>
            <person name="Osman S."/>
            <person name="Markiewicz E."/>
            <person name="Oyono O.L."/>
            <person name="Patti C."/>
            <person name="Phunkhang P."/>
            <person name="Pierre F."/>
            <person name="Priest M."/>
            <person name="Raghuraman S."/>
            <person name="Rege F."/>
            <person name="Reyes R."/>
            <person name="Rise C."/>
            <person name="Rogov P."/>
            <person name="Ross K."/>
            <person name="Ryan E."/>
            <person name="Settipalli S."/>
            <person name="Shea T."/>
            <person name="Sherpa N."/>
            <person name="Shi L."/>
            <person name="Shih D."/>
            <person name="Sparrow T."/>
            <person name="Spaulding J."/>
            <person name="Stalker J."/>
            <person name="Stange-Thomann N."/>
            <person name="Stavropoulos S."/>
            <person name="Stone C."/>
            <person name="Strader C."/>
            <person name="Tesfaye S."/>
            <person name="Thomson T."/>
            <person name="Thoulutsang Y."/>
            <person name="Thoulutsang D."/>
            <person name="Topham K."/>
            <person name="Topping I."/>
            <person name="Tsamla T."/>
            <person name="Vassiliev H."/>
            <person name="Vo A."/>
            <person name="Wangchuk T."/>
            <person name="Wangdi T."/>
            <person name="Weiand M."/>
            <person name="Wilkinson J."/>
            <person name="Wilson A."/>
            <person name="Yadav S."/>
            <person name="Young G."/>
            <person name="Yu Q."/>
            <person name="Zembek L."/>
            <person name="Zhong D."/>
            <person name="Zimmer A."/>
            <person name="Zwirko Z."/>
            <person name="Jaffe D.B."/>
            <person name="Alvarez P."/>
            <person name="Brockman W."/>
            <person name="Butler J."/>
            <person name="Chin C."/>
            <person name="Gnerre S."/>
            <person name="Grabherr M."/>
            <person name="Kleber M."/>
            <person name="Mauceli E."/>
            <person name="MacCallum I."/>
        </authorList>
    </citation>
    <scope>NUCLEOTIDE SEQUENCE [LARGE SCALE GENOMIC DNA]</scope>
    <source>
        <strain evidence="3">TSC#15081-1352.22</strain>
        <strain evidence="5">Tucson 15081-1352.22</strain>
    </source>
</reference>
<organism evidence="3 5">
    <name type="scientific">Drosophila mojavensis</name>
    <name type="common">Fruit fly</name>
    <dbReference type="NCBI Taxonomy" id="7230"/>
    <lineage>
        <taxon>Eukaryota</taxon>
        <taxon>Metazoa</taxon>
        <taxon>Ecdysozoa</taxon>
        <taxon>Arthropoda</taxon>
        <taxon>Hexapoda</taxon>
        <taxon>Insecta</taxon>
        <taxon>Pterygota</taxon>
        <taxon>Neoptera</taxon>
        <taxon>Endopterygota</taxon>
        <taxon>Diptera</taxon>
        <taxon>Brachycera</taxon>
        <taxon>Muscomorpha</taxon>
        <taxon>Ephydroidea</taxon>
        <taxon>Drosophilidae</taxon>
        <taxon>Drosophila</taxon>
    </lineage>
</organism>
<dbReference type="HOGENOM" id="CLU_706500_0_0_1"/>